<dbReference type="InterPro" id="IPR004837">
    <property type="entry name" value="NaCa_Exmemb"/>
</dbReference>
<name>A0A450UKX0_9GAMM</name>
<reference evidence="7" key="1">
    <citation type="submission" date="2019-02" db="EMBL/GenBank/DDBJ databases">
        <authorList>
            <person name="Gruber-Vodicka R. H."/>
            <person name="Seah K. B. B."/>
        </authorList>
    </citation>
    <scope>NUCLEOTIDE SEQUENCE</scope>
    <source>
        <strain evidence="9">BECK_SA2B12</strain>
        <strain evidence="7">BECK_SA2B15</strain>
        <strain evidence="8">BECK_SA2B20</strain>
    </source>
</reference>
<dbReference type="EMBL" id="CAADFJ010000051">
    <property type="protein sequence ID" value="VFK00681.1"/>
    <property type="molecule type" value="Genomic_DNA"/>
</dbReference>
<dbReference type="EMBL" id="CAADFG010000053">
    <property type="protein sequence ID" value="VFJ93120.1"/>
    <property type="molecule type" value="Genomic_DNA"/>
</dbReference>
<dbReference type="NCBIfam" id="TIGR00367">
    <property type="entry name" value="calcium/sodium antiporter"/>
    <property type="match status" value="1"/>
</dbReference>
<keyword evidence="2 5" id="KW-0812">Transmembrane</keyword>
<evidence type="ECO:0000256" key="3">
    <source>
        <dbReference type="ARBA" id="ARBA00022989"/>
    </source>
</evidence>
<dbReference type="Pfam" id="PF01699">
    <property type="entry name" value="Na_Ca_ex"/>
    <property type="match status" value="2"/>
</dbReference>
<dbReference type="AlphaFoldDB" id="A0A450UKX0"/>
<dbReference type="InterPro" id="IPR004481">
    <property type="entry name" value="K/Na/Ca-exchanger"/>
</dbReference>
<evidence type="ECO:0000256" key="4">
    <source>
        <dbReference type="ARBA" id="ARBA00023136"/>
    </source>
</evidence>
<feature type="domain" description="Sodium/calcium exchanger membrane region" evidence="6">
    <location>
        <begin position="19"/>
        <end position="154"/>
    </location>
</feature>
<feature type="transmembrane region" description="Helical" evidence="5">
    <location>
        <begin position="220"/>
        <end position="244"/>
    </location>
</feature>
<feature type="transmembrane region" description="Helical" evidence="5">
    <location>
        <begin position="83"/>
        <end position="109"/>
    </location>
</feature>
<keyword evidence="3 5" id="KW-1133">Transmembrane helix</keyword>
<evidence type="ECO:0000313" key="7">
    <source>
        <dbReference type="EMBL" id="VFJ93120.1"/>
    </source>
</evidence>
<evidence type="ECO:0000313" key="8">
    <source>
        <dbReference type="EMBL" id="VFJ94010.1"/>
    </source>
</evidence>
<dbReference type="Gene3D" id="1.20.1420.30">
    <property type="entry name" value="NCX, central ion-binding region"/>
    <property type="match status" value="1"/>
</dbReference>
<dbReference type="GO" id="GO:0008273">
    <property type="term" value="F:calcium, potassium:sodium antiporter activity"/>
    <property type="evidence" value="ECO:0007669"/>
    <property type="project" value="TreeGrafter"/>
</dbReference>
<protein>
    <submittedName>
        <fullName evidence="7">Cation:H+ antiporter</fullName>
    </submittedName>
</protein>
<dbReference type="GO" id="GO:0005886">
    <property type="term" value="C:plasma membrane"/>
    <property type="evidence" value="ECO:0007669"/>
    <property type="project" value="TreeGrafter"/>
</dbReference>
<feature type="transmembrane region" description="Helical" evidence="5">
    <location>
        <begin position="12"/>
        <end position="31"/>
    </location>
</feature>
<dbReference type="PANTHER" id="PTHR10846">
    <property type="entry name" value="SODIUM/POTASSIUM/CALCIUM EXCHANGER"/>
    <property type="match status" value="1"/>
</dbReference>
<feature type="transmembrane region" description="Helical" evidence="5">
    <location>
        <begin position="178"/>
        <end position="200"/>
    </location>
</feature>
<keyword evidence="4 5" id="KW-0472">Membrane</keyword>
<feature type="transmembrane region" description="Helical" evidence="5">
    <location>
        <begin position="256"/>
        <end position="275"/>
    </location>
</feature>
<sequence length="333" mass="34320">MDPALGCGGTALGNMLYFLLTIALGFGLLVWGSDRLVTGASALAGNLGVSPLIIGLTIVGIGTSAPEIMVSGMAAWQGNPHVAIGNAIGSNIANIGLVVGLTALIIPLVVDSRTLRTEFRLMFAVLLLAGLLLLDGQLTRIDGAILMAGFGLLVGKMVHAGLTARATDPMGEEFHGEIPALATLPALFWLLVGLVVVLVGSRAVVWGAVNVAQALGVSDLVIGLTIIAVGTSLPELGASLMGAYKKEPDIAIGNVIGSNMFNLLPVLGLPGLIAPGAVPTDVLYRDFPVMLVLSIALVMVGYGFRKPARIDRWEGAALLAVFCGYQMTLYLSA</sequence>
<organism evidence="7">
    <name type="scientific">Candidatus Kentrum eta</name>
    <dbReference type="NCBI Taxonomy" id="2126337"/>
    <lineage>
        <taxon>Bacteria</taxon>
        <taxon>Pseudomonadati</taxon>
        <taxon>Pseudomonadota</taxon>
        <taxon>Gammaproteobacteria</taxon>
        <taxon>Candidatus Kentrum</taxon>
    </lineage>
</organism>
<evidence type="ECO:0000256" key="2">
    <source>
        <dbReference type="ARBA" id="ARBA00022692"/>
    </source>
</evidence>
<dbReference type="EMBL" id="CAADFI010000054">
    <property type="protein sequence ID" value="VFJ94010.1"/>
    <property type="molecule type" value="Genomic_DNA"/>
</dbReference>
<feature type="transmembrane region" description="Helical" evidence="5">
    <location>
        <begin position="43"/>
        <end position="63"/>
    </location>
</feature>
<feature type="domain" description="Sodium/calcium exchanger membrane region" evidence="6">
    <location>
        <begin position="186"/>
        <end position="329"/>
    </location>
</feature>
<gene>
    <name evidence="7" type="ORF">BECKH772A_GA0070896_100531</name>
    <name evidence="8" type="ORF">BECKH772B_GA0070898_100541</name>
    <name evidence="9" type="ORF">BECKH772C_GA0070978_100511</name>
</gene>
<evidence type="ECO:0000313" key="9">
    <source>
        <dbReference type="EMBL" id="VFK00681.1"/>
    </source>
</evidence>
<evidence type="ECO:0000256" key="5">
    <source>
        <dbReference type="SAM" id="Phobius"/>
    </source>
</evidence>
<evidence type="ECO:0000256" key="1">
    <source>
        <dbReference type="ARBA" id="ARBA00004141"/>
    </source>
</evidence>
<evidence type="ECO:0000259" key="6">
    <source>
        <dbReference type="Pfam" id="PF01699"/>
    </source>
</evidence>
<dbReference type="GO" id="GO:0006874">
    <property type="term" value="P:intracellular calcium ion homeostasis"/>
    <property type="evidence" value="ECO:0007669"/>
    <property type="project" value="TreeGrafter"/>
</dbReference>
<dbReference type="InterPro" id="IPR044880">
    <property type="entry name" value="NCX_ion-bd_dom_sf"/>
</dbReference>
<feature type="transmembrane region" description="Helical" evidence="5">
    <location>
        <begin position="287"/>
        <end position="304"/>
    </location>
</feature>
<dbReference type="PANTHER" id="PTHR10846:SF8">
    <property type="entry name" value="INNER MEMBRANE PROTEIN YRBG"/>
    <property type="match status" value="1"/>
</dbReference>
<comment type="subcellular location">
    <subcellularLocation>
        <location evidence="1">Membrane</location>
        <topology evidence="1">Multi-pass membrane protein</topology>
    </subcellularLocation>
</comment>
<feature type="transmembrane region" description="Helical" evidence="5">
    <location>
        <begin position="121"/>
        <end position="138"/>
    </location>
</feature>
<accession>A0A450UKX0</accession>
<proteinExistence type="predicted"/>
<dbReference type="GO" id="GO:0005262">
    <property type="term" value="F:calcium channel activity"/>
    <property type="evidence" value="ECO:0007669"/>
    <property type="project" value="TreeGrafter"/>
</dbReference>
<feature type="transmembrane region" description="Helical" evidence="5">
    <location>
        <begin position="144"/>
        <end position="166"/>
    </location>
</feature>